<keyword evidence="2" id="KW-0489">Methyltransferase</keyword>
<protein>
    <submittedName>
        <fullName evidence="2">Methyltransferase family protein</fullName>
    </submittedName>
</protein>
<organism evidence="2 3">
    <name type="scientific">Rhodopseudomonas faecalis</name>
    <dbReference type="NCBI Taxonomy" id="99655"/>
    <lineage>
        <taxon>Bacteria</taxon>
        <taxon>Pseudomonadati</taxon>
        <taxon>Pseudomonadota</taxon>
        <taxon>Alphaproteobacteria</taxon>
        <taxon>Hyphomicrobiales</taxon>
        <taxon>Nitrobacteraceae</taxon>
        <taxon>Rhodopseudomonas</taxon>
    </lineage>
</organism>
<dbReference type="CDD" id="cd02440">
    <property type="entry name" value="AdoMet_MTases"/>
    <property type="match status" value="1"/>
</dbReference>
<dbReference type="PANTHER" id="PTHR43861">
    <property type="entry name" value="TRANS-ACONITATE 2-METHYLTRANSFERASE-RELATED"/>
    <property type="match status" value="1"/>
</dbReference>
<dbReference type="RefSeq" id="WP_110780720.1">
    <property type="nucleotide sequence ID" value="NZ_QJTI01000008.1"/>
</dbReference>
<evidence type="ECO:0000313" key="2">
    <source>
        <dbReference type="EMBL" id="PYF03139.1"/>
    </source>
</evidence>
<keyword evidence="3" id="KW-1185">Reference proteome</keyword>
<reference evidence="2 3" key="1">
    <citation type="submission" date="2018-06" db="EMBL/GenBank/DDBJ databases">
        <title>Genomic Encyclopedia of Archaeal and Bacterial Type Strains, Phase II (KMG-II): from individual species to whole genera.</title>
        <authorList>
            <person name="Goeker M."/>
        </authorList>
    </citation>
    <scope>NUCLEOTIDE SEQUENCE [LARGE SCALE GENOMIC DNA]</scope>
    <source>
        <strain evidence="2 3">JCM 11668</strain>
    </source>
</reference>
<evidence type="ECO:0000313" key="3">
    <source>
        <dbReference type="Proteomes" id="UP000248148"/>
    </source>
</evidence>
<evidence type="ECO:0000256" key="1">
    <source>
        <dbReference type="ARBA" id="ARBA00022679"/>
    </source>
</evidence>
<dbReference type="Proteomes" id="UP000248148">
    <property type="component" value="Unassembled WGS sequence"/>
</dbReference>
<dbReference type="GO" id="GO:0032259">
    <property type="term" value="P:methylation"/>
    <property type="evidence" value="ECO:0007669"/>
    <property type="project" value="UniProtKB-KW"/>
</dbReference>
<dbReference type="PANTHER" id="PTHR43861:SF3">
    <property type="entry name" value="PUTATIVE (AFU_ORTHOLOGUE AFUA_2G14390)-RELATED"/>
    <property type="match status" value="1"/>
</dbReference>
<comment type="caution">
    <text evidence="2">The sequence shown here is derived from an EMBL/GenBank/DDBJ whole genome shotgun (WGS) entry which is preliminary data.</text>
</comment>
<proteinExistence type="predicted"/>
<dbReference type="GO" id="GO:0008168">
    <property type="term" value="F:methyltransferase activity"/>
    <property type="evidence" value="ECO:0007669"/>
    <property type="project" value="UniProtKB-KW"/>
</dbReference>
<gene>
    <name evidence="2" type="ORF">BJ122_10868</name>
</gene>
<dbReference type="EMBL" id="QJTI01000008">
    <property type="protein sequence ID" value="PYF03139.1"/>
    <property type="molecule type" value="Genomic_DNA"/>
</dbReference>
<dbReference type="InterPro" id="IPR029063">
    <property type="entry name" value="SAM-dependent_MTases_sf"/>
</dbReference>
<keyword evidence="1 2" id="KW-0808">Transferase</keyword>
<sequence length="205" mass="21947">MTDGSVQFWDRMAERYAARPIKDTAAYEAMLADAAARLSPSDRVLEIGAGTGGAAIKLGGGVAEWRATDASAEMVRIARAKQAPPNVSFVVAEADQAFAGAPYDAICAFLILHLVADMDATLAAIHRHLKPGGLLISKTYCVGDMNAALRHLLIPVLRIVGFVPPLKMITAQQLHTRIAKAGFSIEASRTFGSNQHAHYIVARRL</sequence>
<dbReference type="Pfam" id="PF13489">
    <property type="entry name" value="Methyltransf_23"/>
    <property type="match status" value="1"/>
</dbReference>
<name>A0A318TU24_9BRAD</name>
<dbReference type="AlphaFoldDB" id="A0A318TU24"/>
<dbReference type="OrthoDB" id="5642573at2"/>
<dbReference type="SUPFAM" id="SSF53335">
    <property type="entry name" value="S-adenosyl-L-methionine-dependent methyltransferases"/>
    <property type="match status" value="1"/>
</dbReference>
<accession>A0A318TU24</accession>
<dbReference type="Gene3D" id="3.40.50.150">
    <property type="entry name" value="Vaccinia Virus protein VP39"/>
    <property type="match status" value="1"/>
</dbReference>